<keyword evidence="1" id="KW-1133">Transmembrane helix</keyword>
<dbReference type="EMBL" id="JACSQZ010000017">
    <property type="protein sequence ID" value="MBD7914812.1"/>
    <property type="molecule type" value="Genomic_DNA"/>
</dbReference>
<proteinExistence type="predicted"/>
<evidence type="ECO:0000313" key="3">
    <source>
        <dbReference type="Proteomes" id="UP000640335"/>
    </source>
</evidence>
<accession>A0ABR8Q317</accession>
<feature type="transmembrane region" description="Helical" evidence="1">
    <location>
        <begin position="28"/>
        <end position="49"/>
    </location>
</feature>
<dbReference type="RefSeq" id="WP_191749577.1">
    <property type="nucleotide sequence ID" value="NZ_JACSQZ010000017.1"/>
</dbReference>
<keyword evidence="3" id="KW-1185">Reference proteome</keyword>
<organism evidence="2 3">
    <name type="scientific">Clostridium gallinarum</name>
    <dbReference type="NCBI Taxonomy" id="2762246"/>
    <lineage>
        <taxon>Bacteria</taxon>
        <taxon>Bacillati</taxon>
        <taxon>Bacillota</taxon>
        <taxon>Clostridia</taxon>
        <taxon>Eubacteriales</taxon>
        <taxon>Clostridiaceae</taxon>
        <taxon>Clostridium</taxon>
    </lineage>
</organism>
<keyword evidence="1" id="KW-0472">Membrane</keyword>
<dbReference type="Proteomes" id="UP000640335">
    <property type="component" value="Unassembled WGS sequence"/>
</dbReference>
<protein>
    <submittedName>
        <fullName evidence="2">Uncharacterized protein</fullName>
    </submittedName>
</protein>
<reference evidence="2 3" key="1">
    <citation type="submission" date="2020-08" db="EMBL/GenBank/DDBJ databases">
        <title>A Genomic Blueprint of the Chicken Gut Microbiome.</title>
        <authorList>
            <person name="Gilroy R."/>
            <person name="Ravi A."/>
            <person name="Getino M."/>
            <person name="Pursley I."/>
            <person name="Horton D.L."/>
            <person name="Alikhan N.-F."/>
            <person name="Baker D."/>
            <person name="Gharbi K."/>
            <person name="Hall N."/>
            <person name="Watson M."/>
            <person name="Adriaenssens E.M."/>
            <person name="Foster-Nyarko E."/>
            <person name="Jarju S."/>
            <person name="Secka A."/>
            <person name="Antonio M."/>
            <person name="Oren A."/>
            <person name="Chaudhuri R."/>
            <person name="La Ragione R.M."/>
            <person name="Hildebrand F."/>
            <person name="Pallen M.J."/>
        </authorList>
    </citation>
    <scope>NUCLEOTIDE SEQUENCE [LARGE SCALE GENOMIC DNA]</scope>
    <source>
        <strain evidence="2 3">Sa3CUN1</strain>
    </source>
</reference>
<evidence type="ECO:0000313" key="2">
    <source>
        <dbReference type="EMBL" id="MBD7914812.1"/>
    </source>
</evidence>
<feature type="transmembrane region" description="Helical" evidence="1">
    <location>
        <begin position="5"/>
        <end position="22"/>
    </location>
</feature>
<evidence type="ECO:0000256" key="1">
    <source>
        <dbReference type="SAM" id="Phobius"/>
    </source>
</evidence>
<name>A0ABR8Q317_9CLOT</name>
<gene>
    <name evidence="2" type="ORF">H9660_06600</name>
</gene>
<comment type="caution">
    <text evidence="2">The sequence shown here is derived from an EMBL/GenBank/DDBJ whole genome shotgun (WGS) entry which is preliminary data.</text>
</comment>
<keyword evidence="1" id="KW-0812">Transmembrane</keyword>
<sequence>MNNNIILIIGAILIVGIILSLVKKVFKLAIVIAIVGVLLSGNFAVGKIIEEKVKNINISSIEEIKSEIPNFLNKFVNVEKSGDTTKVNIDLFLYEKTIEIK</sequence>